<dbReference type="EMBL" id="JACVHL010000002">
    <property type="protein sequence ID" value="MCC3803804.1"/>
    <property type="molecule type" value="Genomic_DNA"/>
</dbReference>
<dbReference type="RefSeq" id="WP_228085479.1">
    <property type="nucleotide sequence ID" value="NZ_JACVHL010000002.1"/>
</dbReference>
<protein>
    <submittedName>
        <fullName evidence="2">Conjugal transfer protein TraH</fullName>
    </submittedName>
</protein>
<dbReference type="AlphaFoldDB" id="A0A9Q3YGA2"/>
<comment type="caution">
    <text evidence="2">The sequence shown here is derived from an EMBL/GenBank/DDBJ whole genome shotgun (WGS) entry which is preliminary data.</text>
</comment>
<gene>
    <name evidence="2" type="ORF">IB292_02020</name>
</gene>
<evidence type="ECO:0000313" key="2">
    <source>
        <dbReference type="EMBL" id="MCC3803804.1"/>
    </source>
</evidence>
<dbReference type="InterPro" id="IPR010927">
    <property type="entry name" value="T4SS_TraH"/>
</dbReference>
<name>A0A9Q3YGA2_VIBPH</name>
<proteinExistence type="predicted"/>
<evidence type="ECO:0000313" key="3">
    <source>
        <dbReference type="Proteomes" id="UP000726777"/>
    </source>
</evidence>
<feature type="signal peptide" evidence="1">
    <location>
        <begin position="1"/>
        <end position="24"/>
    </location>
</feature>
<evidence type="ECO:0000256" key="1">
    <source>
        <dbReference type="SAM" id="SignalP"/>
    </source>
</evidence>
<organism evidence="2 3">
    <name type="scientific">Vibrio parahaemolyticus</name>
    <dbReference type="NCBI Taxonomy" id="670"/>
    <lineage>
        <taxon>Bacteria</taxon>
        <taxon>Pseudomonadati</taxon>
        <taxon>Pseudomonadota</taxon>
        <taxon>Gammaproteobacteria</taxon>
        <taxon>Vibrionales</taxon>
        <taxon>Vibrionaceae</taxon>
        <taxon>Vibrio</taxon>
    </lineage>
</organism>
<feature type="chain" id="PRO_5040499275" evidence="1">
    <location>
        <begin position="25"/>
        <end position="524"/>
    </location>
</feature>
<accession>A0A9Q3YGA2</accession>
<keyword evidence="1" id="KW-0732">Signal</keyword>
<reference evidence="2" key="1">
    <citation type="submission" date="2020-09" db="EMBL/GenBank/DDBJ databases">
        <title>Genome sequence of Vibrio parahaemolyticus isolates.</title>
        <authorList>
            <person name="Hammerl J.A."/>
            <person name="Strauch E."/>
        </authorList>
    </citation>
    <scope>NUCLEOTIDE SEQUENCE</scope>
    <source>
        <strain evidence="2">17-VB00146</strain>
    </source>
</reference>
<dbReference type="Proteomes" id="UP000726777">
    <property type="component" value="Unassembled WGS sequence"/>
</dbReference>
<sequence>MNFKLKASTVLVGISILTALPTQAASLRDIADEIYGSFTTSGGPDNFRTNNGDHVFTGGAYSLRFKTEDIKLIDFQPPSSSASCSGIDFYAGSLQFASKDQFIQAGRNIAAAATVYAFRLALNSVCASCNAIMQNIQAWIQKINDLANMTCQDSLAIMEASYDSEQGIQGIKGWESSAVDKVSGWAEPTDFMGLDTAKNTLDRWKQEGIDLWDDVVAKDKAALASVGDPAYLLAYNSDVPKLLFPFYANVGDLEIAQAATWSIFSEGKLCLNLQAQEVQGSFCGISDANLKHNYIDFIRGNQSGDMTDVLTLDLPRCKEVKSIKPSHMQNETMKICNFADGKDAVDTHPNLKAKSISGQIMGDVFGTDAVDAKGGVDMTKVCDGDRVMVTKDSFFAKQLRFSGGGSSLNPTQLYIASILGTSYSRDLYRLNAEGKVVTDINENAKCGELAKLVFEKTDNLIDSLVTESISNLIIARQKVSVDPKFQGVWPQLKPLFDEIENSLRLQKAMEDSSKVISKSQDLER</sequence>
<dbReference type="Pfam" id="PF06122">
    <property type="entry name" value="TraH"/>
    <property type="match status" value="1"/>
</dbReference>